<dbReference type="GeneID" id="6755599"/>
<dbReference type="Gene3D" id="3.90.1150.10">
    <property type="entry name" value="Aspartate Aminotransferase, domain 1"/>
    <property type="match status" value="1"/>
</dbReference>
<protein>
    <submittedName>
        <fullName evidence="2">Uncharacterized protein</fullName>
    </submittedName>
</protein>
<dbReference type="OrthoDB" id="5978656at2759"/>
<dbReference type="AlphaFoldDB" id="B3S0Z0"/>
<name>B3S0Z0_TRIAD</name>
<proteinExistence type="predicted"/>
<accession>B3S0Z0</accession>
<dbReference type="CTD" id="6755599"/>
<organism evidence="2 3">
    <name type="scientific">Trichoplax adhaerens</name>
    <name type="common">Trichoplax reptans</name>
    <dbReference type="NCBI Taxonomy" id="10228"/>
    <lineage>
        <taxon>Eukaryota</taxon>
        <taxon>Metazoa</taxon>
        <taxon>Placozoa</taxon>
        <taxon>Uniplacotomia</taxon>
        <taxon>Trichoplacea</taxon>
        <taxon>Trichoplacidae</taxon>
        <taxon>Trichoplax</taxon>
    </lineage>
</organism>
<keyword evidence="3" id="KW-1185">Reference proteome</keyword>
<dbReference type="HOGENOM" id="CLU_2346136_0_0_1"/>
<sequence>MGTNVKSTYHELMNEAASHGYDIASLEFAQYLDSQDEFKEYRELFYVPRKKTLPQTDLSLVDGESESVYLLGNSLGLQPKQSRQDLMEYMDKWAEMLVFIYKYNLP</sequence>
<dbReference type="EMBL" id="DS985247">
    <property type="protein sequence ID" value="EDV23145.1"/>
    <property type="molecule type" value="Genomic_DNA"/>
</dbReference>
<dbReference type="InterPro" id="IPR010111">
    <property type="entry name" value="Kynureninase"/>
</dbReference>
<dbReference type="PANTHER" id="PTHR14084:SF0">
    <property type="entry name" value="KYNURENINASE"/>
    <property type="match status" value="1"/>
</dbReference>
<dbReference type="GO" id="GO:0030170">
    <property type="term" value="F:pyridoxal phosphate binding"/>
    <property type="evidence" value="ECO:0007669"/>
    <property type="project" value="InterPro"/>
</dbReference>
<dbReference type="RefSeq" id="XP_002114055.1">
    <property type="nucleotide sequence ID" value="XM_002114019.1"/>
</dbReference>
<evidence type="ECO:0000256" key="1">
    <source>
        <dbReference type="ARBA" id="ARBA00022898"/>
    </source>
</evidence>
<dbReference type="Proteomes" id="UP000009022">
    <property type="component" value="Unassembled WGS sequence"/>
</dbReference>
<dbReference type="InterPro" id="IPR015422">
    <property type="entry name" value="PyrdxlP-dep_Trfase_small"/>
</dbReference>
<dbReference type="eggNOG" id="KOG3846">
    <property type="taxonomic scope" value="Eukaryota"/>
</dbReference>
<dbReference type="GO" id="GO:0005737">
    <property type="term" value="C:cytoplasm"/>
    <property type="evidence" value="ECO:0007669"/>
    <property type="project" value="InterPro"/>
</dbReference>
<dbReference type="STRING" id="10228.B3S0Z0"/>
<evidence type="ECO:0000313" key="3">
    <source>
        <dbReference type="Proteomes" id="UP000009022"/>
    </source>
</evidence>
<dbReference type="GO" id="GO:0009435">
    <property type="term" value="P:NAD+ biosynthetic process"/>
    <property type="evidence" value="ECO:0007669"/>
    <property type="project" value="InterPro"/>
</dbReference>
<dbReference type="InParanoid" id="B3S0Z0"/>
<evidence type="ECO:0000313" key="2">
    <source>
        <dbReference type="EMBL" id="EDV23145.1"/>
    </source>
</evidence>
<dbReference type="PANTHER" id="PTHR14084">
    <property type="entry name" value="KYNURENINASE"/>
    <property type="match status" value="1"/>
</dbReference>
<dbReference type="GO" id="GO:0030429">
    <property type="term" value="F:kynureninase activity"/>
    <property type="evidence" value="ECO:0007669"/>
    <property type="project" value="InterPro"/>
</dbReference>
<dbReference type="OMA" id="PPKESCI"/>
<gene>
    <name evidence="2" type="ORF">TRIADDRAFT_58135</name>
</gene>
<dbReference type="KEGG" id="tad:TRIADDRAFT_58135"/>
<dbReference type="GO" id="GO:0006569">
    <property type="term" value="P:L-tryptophan catabolic process"/>
    <property type="evidence" value="ECO:0007669"/>
    <property type="project" value="InterPro"/>
</dbReference>
<keyword evidence="1" id="KW-0663">Pyridoxal phosphate</keyword>
<reference evidence="2 3" key="1">
    <citation type="journal article" date="2008" name="Nature">
        <title>The Trichoplax genome and the nature of placozoans.</title>
        <authorList>
            <person name="Srivastava M."/>
            <person name="Begovic E."/>
            <person name="Chapman J."/>
            <person name="Putnam N.H."/>
            <person name="Hellsten U."/>
            <person name="Kawashima T."/>
            <person name="Kuo A."/>
            <person name="Mitros T."/>
            <person name="Salamov A."/>
            <person name="Carpenter M.L."/>
            <person name="Signorovitch A.Y."/>
            <person name="Moreno M.A."/>
            <person name="Kamm K."/>
            <person name="Grimwood J."/>
            <person name="Schmutz J."/>
            <person name="Shapiro H."/>
            <person name="Grigoriev I.V."/>
            <person name="Buss L.W."/>
            <person name="Schierwater B."/>
            <person name="Dellaporta S.L."/>
            <person name="Rokhsar D.S."/>
        </authorList>
    </citation>
    <scope>NUCLEOTIDE SEQUENCE [LARGE SCALE GENOMIC DNA]</scope>
    <source>
        <strain evidence="2 3">Grell-BS-1999</strain>
    </source>
</reference>